<proteinExistence type="predicted"/>
<sequence length="127" mass="14510">MEIFAYGTLNDYETIRKDLPKEYQFESDSIALNKLKSLTILSIMQDKIEYSFNQLKEDLGIDNTISAEDLITDLMSAGLYTGKIDELNGTFTCERVASRCVPNNQENISEIINDLKEFQSKIKNVIQ</sequence>
<dbReference type="GO" id="GO:0008180">
    <property type="term" value="C:COP9 signalosome"/>
    <property type="evidence" value="ECO:0007669"/>
    <property type="project" value="UniProtKB-KW"/>
</dbReference>
<dbReference type="OrthoDB" id="10265275at2759"/>
<dbReference type="RefSeq" id="XP_001317607.1">
    <property type="nucleotide sequence ID" value="XM_001317572.1"/>
</dbReference>
<dbReference type="AlphaFoldDB" id="A2EPP1"/>
<organism evidence="2 3">
    <name type="scientific">Trichomonas vaginalis (strain ATCC PRA-98 / G3)</name>
    <dbReference type="NCBI Taxonomy" id="412133"/>
    <lineage>
        <taxon>Eukaryota</taxon>
        <taxon>Metamonada</taxon>
        <taxon>Parabasalia</taxon>
        <taxon>Trichomonadida</taxon>
        <taxon>Trichomonadidae</taxon>
        <taxon>Trichomonas</taxon>
    </lineage>
</organism>
<evidence type="ECO:0000256" key="1">
    <source>
        <dbReference type="ARBA" id="ARBA00022790"/>
    </source>
</evidence>
<keyword evidence="3" id="KW-1185">Reference proteome</keyword>
<evidence type="ECO:0000313" key="3">
    <source>
        <dbReference type="Proteomes" id="UP000001542"/>
    </source>
</evidence>
<accession>A2EPP1</accession>
<dbReference type="KEGG" id="tva:4763250"/>
<dbReference type="InParanoid" id="A2EPP1"/>
<gene>
    <name evidence="2" type="ORF">TVAG_131180</name>
</gene>
<name>A2EPP1_TRIV3</name>
<protein>
    <submittedName>
        <fullName evidence="2">MGC81975 protein, putative</fullName>
    </submittedName>
</protein>
<dbReference type="STRING" id="5722.A2EPP1"/>
<reference evidence="2" key="2">
    <citation type="journal article" date="2007" name="Science">
        <title>Draft genome sequence of the sexually transmitted pathogen Trichomonas vaginalis.</title>
        <authorList>
            <person name="Carlton J.M."/>
            <person name="Hirt R.P."/>
            <person name="Silva J.C."/>
            <person name="Delcher A.L."/>
            <person name="Schatz M."/>
            <person name="Zhao Q."/>
            <person name="Wortman J.R."/>
            <person name="Bidwell S.L."/>
            <person name="Alsmark U.C.M."/>
            <person name="Besteiro S."/>
            <person name="Sicheritz-Ponten T."/>
            <person name="Noel C.J."/>
            <person name="Dacks J.B."/>
            <person name="Foster P.G."/>
            <person name="Simillion C."/>
            <person name="Van de Peer Y."/>
            <person name="Miranda-Saavedra D."/>
            <person name="Barton G.J."/>
            <person name="Westrop G.D."/>
            <person name="Mueller S."/>
            <person name="Dessi D."/>
            <person name="Fiori P.L."/>
            <person name="Ren Q."/>
            <person name="Paulsen I."/>
            <person name="Zhang H."/>
            <person name="Bastida-Corcuera F.D."/>
            <person name="Simoes-Barbosa A."/>
            <person name="Brown M.T."/>
            <person name="Hayes R.D."/>
            <person name="Mukherjee M."/>
            <person name="Okumura C.Y."/>
            <person name="Schneider R."/>
            <person name="Smith A.J."/>
            <person name="Vanacova S."/>
            <person name="Villalvazo M."/>
            <person name="Haas B.J."/>
            <person name="Pertea M."/>
            <person name="Feldblyum T.V."/>
            <person name="Utterback T.R."/>
            <person name="Shu C.L."/>
            <person name="Osoegawa K."/>
            <person name="de Jong P.J."/>
            <person name="Hrdy I."/>
            <person name="Horvathova L."/>
            <person name="Zubacova Z."/>
            <person name="Dolezal P."/>
            <person name="Malik S.B."/>
            <person name="Logsdon J.M. Jr."/>
            <person name="Henze K."/>
            <person name="Gupta A."/>
            <person name="Wang C.C."/>
            <person name="Dunne R.L."/>
            <person name="Upcroft J.A."/>
            <person name="Upcroft P."/>
            <person name="White O."/>
            <person name="Salzberg S.L."/>
            <person name="Tang P."/>
            <person name="Chiu C.-H."/>
            <person name="Lee Y.-S."/>
            <person name="Embley T.M."/>
            <person name="Coombs G.H."/>
            <person name="Mottram J.C."/>
            <person name="Tachezy J."/>
            <person name="Fraser-Liggett C.M."/>
            <person name="Johnson P.J."/>
        </authorList>
    </citation>
    <scope>NUCLEOTIDE SEQUENCE [LARGE SCALE GENOMIC DNA]</scope>
    <source>
        <strain evidence="2">G3</strain>
    </source>
</reference>
<dbReference type="EMBL" id="DS113450">
    <property type="protein sequence ID" value="EAY05384.1"/>
    <property type="molecule type" value="Genomic_DNA"/>
</dbReference>
<dbReference type="VEuPathDB" id="TrichDB:TVAG_131180"/>
<dbReference type="Proteomes" id="UP000001542">
    <property type="component" value="Unassembled WGS sequence"/>
</dbReference>
<keyword evidence="1" id="KW-0736">Signalosome</keyword>
<dbReference type="SMR" id="A2EPP1"/>
<evidence type="ECO:0000313" key="2">
    <source>
        <dbReference type="EMBL" id="EAY05384.1"/>
    </source>
</evidence>
<dbReference type="PANTHER" id="PTHR15350">
    <property type="entry name" value="COP9 SIGNALOSOME COMPLEX SUBUNIT 7/DENDRITIC CELL PROTEIN GA17"/>
    <property type="match status" value="1"/>
</dbReference>
<dbReference type="InterPro" id="IPR045237">
    <property type="entry name" value="COPS7/eIF3m"/>
</dbReference>
<reference evidence="2" key="1">
    <citation type="submission" date="2006-10" db="EMBL/GenBank/DDBJ databases">
        <authorList>
            <person name="Amadeo P."/>
            <person name="Zhao Q."/>
            <person name="Wortman J."/>
            <person name="Fraser-Liggett C."/>
            <person name="Carlton J."/>
        </authorList>
    </citation>
    <scope>NUCLEOTIDE SEQUENCE</scope>
    <source>
        <strain evidence="2">G3</strain>
    </source>
</reference>
<dbReference type="VEuPathDB" id="TrichDB:TVAGG3_0603370"/>
<dbReference type="PANTHER" id="PTHR15350:SF5">
    <property type="entry name" value="COP9 SIGNALOSOME COMPLEX SUBUNIT 7"/>
    <property type="match status" value="1"/>
</dbReference>